<evidence type="ECO:0008006" key="3">
    <source>
        <dbReference type="Google" id="ProtNLM"/>
    </source>
</evidence>
<keyword evidence="2" id="KW-1185">Reference proteome</keyword>
<protein>
    <recommendedName>
        <fullName evidence="3">Lipoprotein</fullName>
    </recommendedName>
</protein>
<proteinExistence type="predicted"/>
<dbReference type="AlphaFoldDB" id="A0A4V1G416"/>
<dbReference type="PROSITE" id="PS51257">
    <property type="entry name" value="PROKAR_LIPOPROTEIN"/>
    <property type="match status" value="1"/>
</dbReference>
<name>A0A4V1G416_9BACL</name>
<organism evidence="1 2">
    <name type="scientific">Paenibacillus algicola</name>
    <dbReference type="NCBI Taxonomy" id="2565926"/>
    <lineage>
        <taxon>Bacteria</taxon>
        <taxon>Bacillati</taxon>
        <taxon>Bacillota</taxon>
        <taxon>Bacilli</taxon>
        <taxon>Bacillales</taxon>
        <taxon>Paenibacillaceae</taxon>
        <taxon>Paenibacillus</taxon>
    </lineage>
</organism>
<dbReference type="OrthoDB" id="2654046at2"/>
<accession>A0A4V1G416</accession>
<evidence type="ECO:0000313" key="1">
    <source>
        <dbReference type="EMBL" id="QCT03124.1"/>
    </source>
</evidence>
<reference evidence="1 2" key="1">
    <citation type="submission" date="2019-05" db="EMBL/GenBank/DDBJ databases">
        <authorList>
            <person name="Chen C."/>
        </authorList>
    </citation>
    <scope>NUCLEOTIDE SEQUENCE [LARGE SCALE GENOMIC DNA]</scope>
    <source>
        <strain evidence="1 2">HB172198</strain>
    </source>
</reference>
<dbReference type="Proteomes" id="UP000300879">
    <property type="component" value="Chromosome"/>
</dbReference>
<gene>
    <name evidence="1" type="ORF">E6C60_2412</name>
</gene>
<evidence type="ECO:0000313" key="2">
    <source>
        <dbReference type="Proteomes" id="UP000300879"/>
    </source>
</evidence>
<dbReference type="EMBL" id="CP040396">
    <property type="protein sequence ID" value="QCT03124.1"/>
    <property type="molecule type" value="Genomic_DNA"/>
</dbReference>
<dbReference type="RefSeq" id="WP_138226042.1">
    <property type="nucleotide sequence ID" value="NZ_CP040396.1"/>
</dbReference>
<sequence length="182" mass="20315">MMKSWGKAAAAGLLAFGIAGCSQDVVEREVEQYNGQAFEEGTQEAAQEGRGLNGKFLTIMKERFQDEGMELTKESFTEAQDGSIQYQYLIKDAEDQQIKLFVYPDEETRMAQMKELYGGAVEEDGEGLDAVLVEEKSSAFVYLSSGENQGQYEEQIKRIASELLKSNELHAGDHMNESDDNK</sequence>
<dbReference type="KEGG" id="palo:E6C60_2412"/>